<protein>
    <submittedName>
        <fullName evidence="2">Uncharacterized protein</fullName>
    </submittedName>
</protein>
<evidence type="ECO:0000313" key="2">
    <source>
        <dbReference type="EMBL" id="UYV82644.1"/>
    </source>
</evidence>
<feature type="region of interest" description="Disordered" evidence="1">
    <location>
        <begin position="1"/>
        <end position="36"/>
    </location>
</feature>
<gene>
    <name evidence="2" type="ORF">LAZ67_22000324</name>
</gene>
<feature type="compositionally biased region" description="Polar residues" evidence="1">
    <location>
        <begin position="8"/>
        <end position="20"/>
    </location>
</feature>
<dbReference type="EMBL" id="CP092884">
    <property type="protein sequence ID" value="UYV82644.1"/>
    <property type="molecule type" value="Genomic_DNA"/>
</dbReference>
<keyword evidence="3" id="KW-1185">Reference proteome</keyword>
<proteinExistence type="predicted"/>
<reference evidence="2 3" key="1">
    <citation type="submission" date="2022-03" db="EMBL/GenBank/DDBJ databases">
        <title>A chromosomal length assembly of Cordylochernes scorpioides.</title>
        <authorList>
            <person name="Zeh D."/>
            <person name="Zeh J."/>
        </authorList>
    </citation>
    <scope>NUCLEOTIDE SEQUENCE [LARGE SCALE GENOMIC DNA]</scope>
    <source>
        <strain evidence="2">IN4F17</strain>
        <tissue evidence="2">Whole Body</tissue>
    </source>
</reference>
<evidence type="ECO:0000313" key="3">
    <source>
        <dbReference type="Proteomes" id="UP001235939"/>
    </source>
</evidence>
<name>A0ABY6LP66_9ARAC</name>
<dbReference type="Proteomes" id="UP001235939">
    <property type="component" value="Chromosome 22"/>
</dbReference>
<sequence length="117" mass="13255">MGPRGNASIGNTNNEASWMSSGREPEPKTWQGPKECEPREMICKRVGKGRPSTAVTQEKLSWSRNWDLKFQSRNKTAIYSLVPFKITSSLECSQRSKSWKTNGSLFFFNKKGVPLIL</sequence>
<organism evidence="2 3">
    <name type="scientific">Cordylochernes scorpioides</name>
    <dbReference type="NCBI Taxonomy" id="51811"/>
    <lineage>
        <taxon>Eukaryota</taxon>
        <taxon>Metazoa</taxon>
        <taxon>Ecdysozoa</taxon>
        <taxon>Arthropoda</taxon>
        <taxon>Chelicerata</taxon>
        <taxon>Arachnida</taxon>
        <taxon>Pseudoscorpiones</taxon>
        <taxon>Cheliferoidea</taxon>
        <taxon>Chernetidae</taxon>
        <taxon>Cordylochernes</taxon>
    </lineage>
</organism>
<evidence type="ECO:0000256" key="1">
    <source>
        <dbReference type="SAM" id="MobiDB-lite"/>
    </source>
</evidence>
<accession>A0ABY6LP66</accession>